<evidence type="ECO:0000256" key="3">
    <source>
        <dbReference type="ARBA" id="ARBA00022840"/>
    </source>
</evidence>
<dbReference type="AlphaFoldDB" id="A0A1B7L404"/>
<dbReference type="GO" id="GO:0005524">
    <property type="term" value="F:ATP binding"/>
    <property type="evidence" value="ECO:0007669"/>
    <property type="project" value="UniProtKB-KW"/>
</dbReference>
<evidence type="ECO:0000313" key="6">
    <source>
        <dbReference type="Proteomes" id="UP000078225"/>
    </source>
</evidence>
<dbReference type="Proteomes" id="UP000078225">
    <property type="component" value="Unassembled WGS sequence"/>
</dbReference>
<dbReference type="InterPro" id="IPR017871">
    <property type="entry name" value="ABC_transporter-like_CS"/>
</dbReference>
<dbReference type="InterPro" id="IPR003439">
    <property type="entry name" value="ABC_transporter-like_ATP-bd"/>
</dbReference>
<dbReference type="Pfam" id="PF00005">
    <property type="entry name" value="ABC_tran"/>
    <property type="match status" value="1"/>
</dbReference>
<dbReference type="PANTHER" id="PTHR43776">
    <property type="entry name" value="TRANSPORT ATP-BINDING PROTEIN"/>
    <property type="match status" value="1"/>
</dbReference>
<keyword evidence="1" id="KW-0813">Transport</keyword>
<dbReference type="STRING" id="1691903.A9B99_07255"/>
<protein>
    <submittedName>
        <fullName evidence="5">Dipeptide ABC transporter ATP-binding protein</fullName>
    </submittedName>
</protein>
<evidence type="ECO:0000256" key="1">
    <source>
        <dbReference type="ARBA" id="ARBA00022448"/>
    </source>
</evidence>
<dbReference type="CDD" id="cd03257">
    <property type="entry name" value="ABC_NikE_OppD_transporters"/>
    <property type="match status" value="1"/>
</dbReference>
<dbReference type="InterPro" id="IPR013563">
    <property type="entry name" value="Oligopep_ABC_C"/>
</dbReference>
<dbReference type="Pfam" id="PF08352">
    <property type="entry name" value="oligo_HPY"/>
    <property type="match status" value="1"/>
</dbReference>
<dbReference type="Gene3D" id="3.40.50.300">
    <property type="entry name" value="P-loop containing nucleotide triphosphate hydrolases"/>
    <property type="match status" value="1"/>
</dbReference>
<organism evidence="5 6">
    <name type="scientific">Mangrovibacter phragmitis</name>
    <dbReference type="NCBI Taxonomy" id="1691903"/>
    <lineage>
        <taxon>Bacteria</taxon>
        <taxon>Pseudomonadati</taxon>
        <taxon>Pseudomonadota</taxon>
        <taxon>Gammaproteobacteria</taxon>
        <taxon>Enterobacterales</taxon>
        <taxon>Enterobacteriaceae</taxon>
        <taxon>Mangrovibacter</taxon>
    </lineage>
</organism>
<dbReference type="NCBIfam" id="TIGR01727">
    <property type="entry name" value="oligo_HPY"/>
    <property type="match status" value="1"/>
</dbReference>
<evidence type="ECO:0000256" key="2">
    <source>
        <dbReference type="ARBA" id="ARBA00022741"/>
    </source>
</evidence>
<dbReference type="GO" id="GO:0071916">
    <property type="term" value="F:dipeptide transmembrane transporter activity"/>
    <property type="evidence" value="ECO:0007669"/>
    <property type="project" value="InterPro"/>
</dbReference>
<evidence type="ECO:0000313" key="5">
    <source>
        <dbReference type="EMBL" id="OAT77102.1"/>
    </source>
</evidence>
<dbReference type="InterPro" id="IPR003593">
    <property type="entry name" value="AAA+_ATPase"/>
</dbReference>
<comment type="caution">
    <text evidence="5">The sequence shown here is derived from an EMBL/GenBank/DDBJ whole genome shotgun (WGS) entry which is preliminary data.</text>
</comment>
<dbReference type="SUPFAM" id="SSF52540">
    <property type="entry name" value="P-loop containing nucleoside triphosphate hydrolases"/>
    <property type="match status" value="1"/>
</dbReference>
<dbReference type="RefSeq" id="WP_064597715.1">
    <property type="nucleotide sequence ID" value="NZ_CP134782.1"/>
</dbReference>
<evidence type="ECO:0000259" key="4">
    <source>
        <dbReference type="PROSITE" id="PS50893"/>
    </source>
</evidence>
<dbReference type="NCBIfam" id="NF008453">
    <property type="entry name" value="PRK11308.1"/>
    <property type="match status" value="1"/>
</dbReference>
<dbReference type="GO" id="GO:0016887">
    <property type="term" value="F:ATP hydrolysis activity"/>
    <property type="evidence" value="ECO:0007669"/>
    <property type="project" value="InterPro"/>
</dbReference>
<dbReference type="InterPro" id="IPR050021">
    <property type="entry name" value="DppF"/>
</dbReference>
<name>A0A1B7L404_9ENTR</name>
<reference evidence="6" key="1">
    <citation type="submission" date="2016-05" db="EMBL/GenBank/DDBJ databases">
        <authorList>
            <person name="Behera P."/>
            <person name="Vaishampayan P."/>
            <person name="Singh N."/>
            <person name="Raina V."/>
            <person name="Suar M."/>
            <person name="Pattnaik A."/>
            <person name="Rastogi G."/>
        </authorList>
    </citation>
    <scope>NUCLEOTIDE SEQUENCE [LARGE SCALE GENOMIC DNA]</scope>
    <source>
        <strain evidence="6">MP23</strain>
    </source>
</reference>
<keyword evidence="3 5" id="KW-0067">ATP-binding</keyword>
<dbReference type="PANTHER" id="PTHR43776:SF6">
    <property type="entry name" value="DIPEPTIDE TRANSPORT ATP-BINDING PROTEIN DPPF"/>
    <property type="match status" value="1"/>
</dbReference>
<sequence>MSTHEADAQQHLLQAIDLKKHYPVKKGMFAQEQLVKALDGVSFTLERGKTLAIVGESGCGKSTLGRLLTMIETPSGGQLYYKGQDLLKPDPHAQKLRRQKIQIVFQNPYASLNPRKKVGQILEEPLLINTDLSKQERREKALSMMAKVGLKTEHYDRYPHMFSGGQRQRIAIARGLMLDPDVVIADEPVSALDVSVRAQVLNLMMDLQQEMGLSYVFISHDLSVVEHIADEVMVMYLGRCVEKGSKDAIFDNPRHPYTQALLSATPRLHPESRRERIKLTGELPSPLSPPPGCAFNARCTRRFGQCTQLQPHLKDYRGQLVACFAVDQDENAHTV</sequence>
<dbReference type="FunFam" id="3.40.50.300:FF:000016">
    <property type="entry name" value="Oligopeptide ABC transporter ATP-binding component"/>
    <property type="match status" value="1"/>
</dbReference>
<accession>A0A1B7L404</accession>
<dbReference type="NCBIfam" id="NF043071">
    <property type="entry name" value="DppF_dipep"/>
    <property type="match status" value="1"/>
</dbReference>
<gene>
    <name evidence="5" type="ORF">A9B99_07255</name>
</gene>
<dbReference type="EMBL" id="LYRP01000012">
    <property type="protein sequence ID" value="OAT77102.1"/>
    <property type="molecule type" value="Genomic_DNA"/>
</dbReference>
<dbReference type="PROSITE" id="PS00211">
    <property type="entry name" value="ABC_TRANSPORTER_1"/>
    <property type="match status" value="1"/>
</dbReference>
<keyword evidence="2" id="KW-0547">Nucleotide-binding</keyword>
<dbReference type="OrthoDB" id="9784450at2"/>
<dbReference type="InterPro" id="IPR050319">
    <property type="entry name" value="ABC_transp_ATP-bind"/>
</dbReference>
<dbReference type="PROSITE" id="PS50893">
    <property type="entry name" value="ABC_TRANSPORTER_2"/>
    <property type="match status" value="1"/>
</dbReference>
<proteinExistence type="predicted"/>
<dbReference type="InterPro" id="IPR027417">
    <property type="entry name" value="P-loop_NTPase"/>
</dbReference>
<dbReference type="SMART" id="SM00382">
    <property type="entry name" value="AAA"/>
    <property type="match status" value="1"/>
</dbReference>
<feature type="domain" description="ABC transporter" evidence="4">
    <location>
        <begin position="13"/>
        <end position="262"/>
    </location>
</feature>
<keyword evidence="6" id="KW-1185">Reference proteome</keyword>